<evidence type="ECO:0000259" key="1">
    <source>
        <dbReference type="Pfam" id="PF01522"/>
    </source>
</evidence>
<dbReference type="InterPro" id="IPR002509">
    <property type="entry name" value="NODB_dom"/>
</dbReference>
<organism evidence="2 3">
    <name type="scientific">Chromohalobacter marismortui</name>
    <dbReference type="NCBI Taxonomy" id="42055"/>
    <lineage>
        <taxon>Bacteria</taxon>
        <taxon>Pseudomonadati</taxon>
        <taxon>Pseudomonadota</taxon>
        <taxon>Gammaproteobacteria</taxon>
        <taxon>Oceanospirillales</taxon>
        <taxon>Halomonadaceae</taxon>
        <taxon>Chromohalobacter</taxon>
    </lineage>
</organism>
<gene>
    <name evidence="2" type="ORF">C8E00_101571</name>
</gene>
<evidence type="ECO:0000313" key="2">
    <source>
        <dbReference type="EMBL" id="TDU25177.1"/>
    </source>
</evidence>
<dbReference type="InterPro" id="IPR011330">
    <property type="entry name" value="Glyco_hydro/deAcase_b/a-brl"/>
</dbReference>
<sequence>MKADWMTYLARAEGEPLRPPAFVISLDFELHWGMSDIVTTPEHPYMRQLLGARRAVPAMLDLFRERHIRATWATVGYLFAEDRATLTRFSPVRRPQYANPARDNYRQEIGDDEASDPLHYARSLIDLIAQTPGQEIASHTFSHYYCHEEGQTPDDFKADLAAAMAIAEHAGHHPSALVLPRNQVDDAYLTPMRETGFRSYRGNPQRAGFQRKYHDAAPTRALRLLDSYIDLTGHHGIKWRDLKGDPLNIPASMFLRPRRGIPRLDALRLRRVKNAMRRAAKRGEIFHLWWHPHNLGQSTDAHLRDLAAIIGYFQVLSIEYGMRSMTMSDVLARHEQAMTTSPST</sequence>
<comment type="caution">
    <text evidence="2">The sequence shown here is derived from an EMBL/GenBank/DDBJ whole genome shotgun (WGS) entry which is preliminary data.</text>
</comment>
<dbReference type="Proteomes" id="UP000295380">
    <property type="component" value="Unassembled WGS sequence"/>
</dbReference>
<reference evidence="2 3" key="1">
    <citation type="submission" date="2019-03" db="EMBL/GenBank/DDBJ databases">
        <title>Genomic Encyclopedia of Type Strains, Phase IV (KMG-IV): sequencing the most valuable type-strain genomes for metagenomic binning, comparative biology and taxonomic classification.</title>
        <authorList>
            <person name="Goeker M."/>
        </authorList>
    </citation>
    <scope>NUCLEOTIDE SEQUENCE [LARGE SCALE GENOMIC DNA]</scope>
    <source>
        <strain evidence="2 3">DSM 6770</strain>
    </source>
</reference>
<dbReference type="EMBL" id="SOBR01000001">
    <property type="protein sequence ID" value="TDU25177.1"/>
    <property type="molecule type" value="Genomic_DNA"/>
</dbReference>
<dbReference type="Gene3D" id="3.20.20.370">
    <property type="entry name" value="Glycoside hydrolase/deacetylase"/>
    <property type="match status" value="1"/>
</dbReference>
<dbReference type="GO" id="GO:0005975">
    <property type="term" value="P:carbohydrate metabolic process"/>
    <property type="evidence" value="ECO:0007669"/>
    <property type="project" value="InterPro"/>
</dbReference>
<name>A0A4R7NVQ7_9GAMM</name>
<feature type="domain" description="NodB homology" evidence="1">
    <location>
        <begin position="53"/>
        <end position="198"/>
    </location>
</feature>
<dbReference type="CDD" id="cd10929">
    <property type="entry name" value="CE4_u5"/>
    <property type="match status" value="1"/>
</dbReference>
<dbReference type="SUPFAM" id="SSF88713">
    <property type="entry name" value="Glycoside hydrolase/deacetylase"/>
    <property type="match status" value="1"/>
</dbReference>
<proteinExistence type="predicted"/>
<dbReference type="GO" id="GO:0016810">
    <property type="term" value="F:hydrolase activity, acting on carbon-nitrogen (but not peptide) bonds"/>
    <property type="evidence" value="ECO:0007669"/>
    <property type="project" value="InterPro"/>
</dbReference>
<evidence type="ECO:0000313" key="3">
    <source>
        <dbReference type="Proteomes" id="UP000295380"/>
    </source>
</evidence>
<dbReference type="AlphaFoldDB" id="A0A4R7NVQ7"/>
<keyword evidence="3" id="KW-1185">Reference proteome</keyword>
<protein>
    <submittedName>
        <fullName evidence="2">Polysaccharide deacetylase</fullName>
    </submittedName>
</protein>
<dbReference type="OrthoDB" id="7836272at2"/>
<accession>A0A4R7NVQ7</accession>
<dbReference type="Pfam" id="PF01522">
    <property type="entry name" value="Polysacc_deac_1"/>
    <property type="match status" value="1"/>
</dbReference>